<keyword evidence="4 6" id="KW-1133">Transmembrane helix</keyword>
<organism evidence="9">
    <name type="scientific">Diabrotica virgifera virgifera</name>
    <name type="common">western corn rootworm</name>
    <dbReference type="NCBI Taxonomy" id="50390"/>
    <lineage>
        <taxon>Eukaryota</taxon>
        <taxon>Metazoa</taxon>
        <taxon>Ecdysozoa</taxon>
        <taxon>Arthropoda</taxon>
        <taxon>Hexapoda</taxon>
        <taxon>Insecta</taxon>
        <taxon>Pterygota</taxon>
        <taxon>Neoptera</taxon>
        <taxon>Endopterygota</taxon>
        <taxon>Coleoptera</taxon>
        <taxon>Polyphaga</taxon>
        <taxon>Cucujiformia</taxon>
        <taxon>Chrysomeloidea</taxon>
        <taxon>Chrysomelidae</taxon>
        <taxon>Galerucinae</taxon>
        <taxon>Diabroticina</taxon>
        <taxon>Diabroticites</taxon>
        <taxon>Diabrotica</taxon>
    </lineage>
</organism>
<dbReference type="EnsemblMetazoa" id="XM_028299880.2">
    <property type="protein sequence ID" value="XP_028155681.1"/>
    <property type="gene ID" value="LOC114349492"/>
</dbReference>
<sequence>MARIKRGFVFGASVVSGIGVLFTIISLATEQWVYSDQAQLAVNASTDRYFSKIKYGLFQGTLRTGVTYNTVQISMTCIAKNNICAMLCAKNSTERFNILEDLYDNKGIHIQNDNECPMVASSTKLHNEFAVLRSTQASANKDRKFINFGVWISTIFFLSVSILFGLLAAGLSLYNTVSNPIQIYLSIYGIFIYNGIALGTVIIAVTVWGIFFQISIFHDIAIYYTLAGNMESDKTAVLGYSYWLNIVPIVLYIVSITLLAVREYMVSHDPKQKIVQREEAGDPVIYLY</sequence>
<proteinExistence type="inferred from homology"/>
<accession>A0A6P7H112</accession>
<dbReference type="KEGG" id="dvv:114349492"/>
<evidence type="ECO:0000313" key="7">
    <source>
        <dbReference type="EnsemblMetazoa" id="XP_028155681.1"/>
    </source>
</evidence>
<dbReference type="AlphaFoldDB" id="A0A6P7H112"/>
<dbReference type="GO" id="GO:0007605">
    <property type="term" value="P:sensory perception of sound"/>
    <property type="evidence" value="ECO:0007669"/>
    <property type="project" value="UniProtKB-ARBA"/>
</dbReference>
<keyword evidence="5 6" id="KW-0472">Membrane</keyword>
<dbReference type="PANTHER" id="PTHR31548:SF6">
    <property type="entry name" value="AGAP002756-PA"/>
    <property type="match status" value="1"/>
</dbReference>
<evidence type="ECO:0000313" key="9">
    <source>
        <dbReference type="RefSeq" id="XP_028155681.1"/>
    </source>
</evidence>
<dbReference type="Proteomes" id="UP001652700">
    <property type="component" value="Unplaced"/>
</dbReference>
<evidence type="ECO:0000256" key="1">
    <source>
        <dbReference type="ARBA" id="ARBA00004141"/>
    </source>
</evidence>
<dbReference type="InParanoid" id="A0A6P7H112"/>
<evidence type="ECO:0000256" key="2">
    <source>
        <dbReference type="ARBA" id="ARBA00005787"/>
    </source>
</evidence>
<keyword evidence="8" id="KW-1185">Reference proteome</keyword>
<dbReference type="GeneID" id="114349492"/>
<evidence type="ECO:0000256" key="6">
    <source>
        <dbReference type="SAM" id="Phobius"/>
    </source>
</evidence>
<evidence type="ECO:0000313" key="8">
    <source>
        <dbReference type="Proteomes" id="UP001652700"/>
    </source>
</evidence>
<evidence type="ECO:0000256" key="3">
    <source>
        <dbReference type="ARBA" id="ARBA00022692"/>
    </source>
</evidence>
<evidence type="ECO:0000256" key="4">
    <source>
        <dbReference type="ARBA" id="ARBA00022989"/>
    </source>
</evidence>
<evidence type="ECO:0000256" key="5">
    <source>
        <dbReference type="ARBA" id="ARBA00023136"/>
    </source>
</evidence>
<comment type="subcellular location">
    <subcellularLocation>
        <location evidence="1">Membrane</location>
        <topology evidence="1">Multi-pass membrane protein</topology>
    </subcellularLocation>
</comment>
<dbReference type="RefSeq" id="XP_028155681.1">
    <property type="nucleotide sequence ID" value="XM_028299880.1"/>
</dbReference>
<dbReference type="Gene3D" id="1.20.140.150">
    <property type="match status" value="1"/>
</dbReference>
<dbReference type="PANTHER" id="PTHR31548">
    <property type="entry name" value="CLARIN"/>
    <property type="match status" value="1"/>
</dbReference>
<gene>
    <name evidence="9" type="primary">LOC114349492</name>
</gene>
<feature type="transmembrane region" description="Helical" evidence="6">
    <location>
        <begin position="240"/>
        <end position="261"/>
    </location>
</feature>
<dbReference type="OrthoDB" id="6432214at2759"/>
<protein>
    <submittedName>
        <fullName evidence="9">Clarin-3-like</fullName>
    </submittedName>
</protein>
<name>A0A6P7H112_DIAVI</name>
<feature type="transmembrane region" description="Helical" evidence="6">
    <location>
        <begin position="183"/>
        <end position="211"/>
    </location>
</feature>
<comment type="similarity">
    <text evidence="2">Belongs to the clarin family.</text>
</comment>
<feature type="transmembrane region" description="Helical" evidence="6">
    <location>
        <begin position="7"/>
        <end position="28"/>
    </location>
</feature>
<dbReference type="GO" id="GO:0016020">
    <property type="term" value="C:membrane"/>
    <property type="evidence" value="ECO:0007669"/>
    <property type="project" value="UniProtKB-SubCell"/>
</dbReference>
<reference evidence="7" key="2">
    <citation type="submission" date="2025-05" db="UniProtKB">
        <authorList>
            <consortium name="EnsemblMetazoa"/>
        </authorList>
    </citation>
    <scope>IDENTIFICATION</scope>
</reference>
<reference evidence="9" key="1">
    <citation type="submission" date="2025-04" db="UniProtKB">
        <authorList>
            <consortium name="RefSeq"/>
        </authorList>
    </citation>
    <scope>IDENTIFICATION</scope>
    <source>
        <tissue evidence="9">Whole insect</tissue>
    </source>
</reference>
<feature type="transmembrane region" description="Helical" evidence="6">
    <location>
        <begin position="148"/>
        <end position="171"/>
    </location>
</feature>
<keyword evidence="3 6" id="KW-0812">Transmembrane</keyword>
<dbReference type="InterPro" id="IPR026748">
    <property type="entry name" value="Clarin"/>
</dbReference>